<keyword evidence="3" id="KW-1185">Reference proteome</keyword>
<proteinExistence type="predicted"/>
<organism evidence="2">
    <name type="scientific">Oryza meridionalis</name>
    <dbReference type="NCBI Taxonomy" id="40149"/>
    <lineage>
        <taxon>Eukaryota</taxon>
        <taxon>Viridiplantae</taxon>
        <taxon>Streptophyta</taxon>
        <taxon>Embryophyta</taxon>
        <taxon>Tracheophyta</taxon>
        <taxon>Spermatophyta</taxon>
        <taxon>Magnoliopsida</taxon>
        <taxon>Liliopsida</taxon>
        <taxon>Poales</taxon>
        <taxon>Poaceae</taxon>
        <taxon>BOP clade</taxon>
        <taxon>Oryzoideae</taxon>
        <taxon>Oryzeae</taxon>
        <taxon>Oryzinae</taxon>
        <taxon>Oryza</taxon>
    </lineage>
</organism>
<name>A0A0E0DD39_9ORYZ</name>
<accession>A0A0E0DD39</accession>
<reference evidence="2" key="1">
    <citation type="submission" date="2015-04" db="UniProtKB">
        <authorList>
            <consortium name="EnsemblPlants"/>
        </authorList>
    </citation>
    <scope>IDENTIFICATION</scope>
</reference>
<evidence type="ECO:0000313" key="3">
    <source>
        <dbReference type="Proteomes" id="UP000008021"/>
    </source>
</evidence>
<dbReference type="AlphaFoldDB" id="A0A0E0DD39"/>
<evidence type="ECO:0000313" key="2">
    <source>
        <dbReference type="EnsemblPlants" id="OMERI04G08710.1"/>
    </source>
</evidence>
<feature type="compositionally biased region" description="Low complexity" evidence="1">
    <location>
        <begin position="242"/>
        <end position="252"/>
    </location>
</feature>
<dbReference type="HOGENOM" id="CLU_724396_0_0_1"/>
<dbReference type="EnsemblPlants" id="OMERI04G08710.1">
    <property type="protein sequence ID" value="OMERI04G08710.1"/>
    <property type="gene ID" value="OMERI04G08710"/>
</dbReference>
<reference evidence="2" key="2">
    <citation type="submission" date="2018-05" db="EMBL/GenBank/DDBJ databases">
        <title>OmerRS3 (Oryza meridionalis Reference Sequence Version 3).</title>
        <authorList>
            <person name="Zhang J."/>
            <person name="Kudrna D."/>
            <person name="Lee S."/>
            <person name="Talag J."/>
            <person name="Welchert J."/>
            <person name="Wing R.A."/>
        </authorList>
    </citation>
    <scope>NUCLEOTIDE SEQUENCE [LARGE SCALE GENOMIC DNA]</scope>
    <source>
        <strain evidence="2">cv. OR44</strain>
    </source>
</reference>
<protein>
    <submittedName>
        <fullName evidence="2">Uncharacterized protein</fullName>
    </submittedName>
</protein>
<evidence type="ECO:0000256" key="1">
    <source>
        <dbReference type="SAM" id="MobiDB-lite"/>
    </source>
</evidence>
<feature type="compositionally biased region" description="Gly residues" evidence="1">
    <location>
        <begin position="299"/>
        <end position="315"/>
    </location>
</feature>
<dbReference type="Gramene" id="OMERI04G08710.1">
    <property type="protein sequence ID" value="OMERI04G08710.1"/>
    <property type="gene ID" value="OMERI04G08710"/>
</dbReference>
<feature type="region of interest" description="Disordered" evidence="1">
    <location>
        <begin position="84"/>
        <end position="103"/>
    </location>
</feature>
<sequence length="382" mass="40538">MANDGDTVAELAQLSGANLVRHLQTTNRMADYKVAAHVFGEHECRAAETEAYLQAKIDSLQMECDLLAKECAYSEGGKKTNIDSNINEVSGTNRSSSSSKRKRVNMDNMTIPLVLHKNPHCIGNIKSTKERGRPCKSSIKPAPTMSNDFNNLLPWLISMGGSPIAPAIVATSFASVADMSPPLADLWAYIVGEGEADRAARVWGGEAAGYVQPAEKEEGVPDPTLASPTLADHRRRRPSSLPPTSLSPRPLLEPVALSRGVGKGVRGNREGVRERRRAPGRRAGAESAPSVTVARGSTRVGGGEAAGPSTRGGTGKGERTICSNCSKTARSAPPLARAVAVRVLATVEPDPSGVWCVCDVNGERVRAWLRGGSERTRVGDSN</sequence>
<dbReference type="Proteomes" id="UP000008021">
    <property type="component" value="Chromosome 4"/>
</dbReference>
<feature type="region of interest" description="Disordered" evidence="1">
    <location>
        <begin position="213"/>
        <end position="319"/>
    </location>
</feature>
<feature type="compositionally biased region" description="Polar residues" evidence="1">
    <location>
        <begin position="84"/>
        <end position="93"/>
    </location>
</feature>